<dbReference type="Pfam" id="PF14539">
    <property type="entry name" value="DUF4442"/>
    <property type="match status" value="1"/>
</dbReference>
<dbReference type="Gene3D" id="3.10.129.10">
    <property type="entry name" value="Hotdog Thioesterase"/>
    <property type="match status" value="1"/>
</dbReference>
<dbReference type="Proteomes" id="UP000237822">
    <property type="component" value="Unassembled WGS sequence"/>
</dbReference>
<dbReference type="RefSeq" id="WP_106295996.1">
    <property type="nucleotide sequence ID" value="NZ_PVTI01000001.1"/>
</dbReference>
<organism evidence="1 2">
    <name type="scientific">Knoellia remsis</name>
    <dbReference type="NCBI Taxonomy" id="407159"/>
    <lineage>
        <taxon>Bacteria</taxon>
        <taxon>Bacillati</taxon>
        <taxon>Actinomycetota</taxon>
        <taxon>Actinomycetes</taxon>
        <taxon>Micrococcales</taxon>
        <taxon>Intrasporangiaceae</taxon>
        <taxon>Knoellia</taxon>
    </lineage>
</organism>
<dbReference type="SUPFAM" id="SSF54637">
    <property type="entry name" value="Thioesterase/thiol ester dehydrase-isomerase"/>
    <property type="match status" value="1"/>
</dbReference>
<evidence type="ECO:0000313" key="1">
    <source>
        <dbReference type="EMBL" id="PRY63691.1"/>
    </source>
</evidence>
<keyword evidence="2" id="KW-1185">Reference proteome</keyword>
<name>A0A2T0V0L3_9MICO</name>
<sequence length="152" mass="16927">MTDVLALYRRTAALPLGKKLFSFLYAQKAPYFWTVRPQVRDMRPNHAELTIRKRRAVENHIGTVHAIAACNGLEAVMGLLAEATVPRGKRWIPKGMDVAYTAKSTTDLLCTADSDPADWERGGDVPVRVRAIREDGTTVVEGTITLYVSDRK</sequence>
<accession>A0A2T0V0L3</accession>
<protein>
    <submittedName>
        <fullName evidence="1">Uncharacterized protein DUF4442</fullName>
    </submittedName>
</protein>
<dbReference type="InterPro" id="IPR029069">
    <property type="entry name" value="HotDog_dom_sf"/>
</dbReference>
<dbReference type="AlphaFoldDB" id="A0A2T0V0L3"/>
<dbReference type="OrthoDB" id="793353at2"/>
<dbReference type="InterPro" id="IPR027961">
    <property type="entry name" value="DUF4442"/>
</dbReference>
<evidence type="ECO:0000313" key="2">
    <source>
        <dbReference type="Proteomes" id="UP000237822"/>
    </source>
</evidence>
<dbReference type="CDD" id="cd03443">
    <property type="entry name" value="PaaI_thioesterase"/>
    <property type="match status" value="1"/>
</dbReference>
<dbReference type="EMBL" id="PVTI01000001">
    <property type="protein sequence ID" value="PRY63691.1"/>
    <property type="molecule type" value="Genomic_DNA"/>
</dbReference>
<reference evidence="1 2" key="1">
    <citation type="submission" date="2018-03" db="EMBL/GenBank/DDBJ databases">
        <title>Genomic Encyclopedia of Archaeal and Bacterial Type Strains, Phase II (KMG-II): from individual species to whole genera.</title>
        <authorList>
            <person name="Goeker M."/>
        </authorList>
    </citation>
    <scope>NUCLEOTIDE SEQUENCE [LARGE SCALE GENOMIC DNA]</scope>
    <source>
        <strain evidence="1 2">ATCC BAA-1496</strain>
    </source>
</reference>
<gene>
    <name evidence="1" type="ORF">BCF74_10189</name>
</gene>
<proteinExistence type="predicted"/>
<comment type="caution">
    <text evidence="1">The sequence shown here is derived from an EMBL/GenBank/DDBJ whole genome shotgun (WGS) entry which is preliminary data.</text>
</comment>